<gene>
    <name evidence="1" type="ORF">SAMN04488056_105203</name>
</gene>
<dbReference type="RefSeq" id="WP_090072564.1">
    <property type="nucleotide sequence ID" value="NZ_FOVR01000005.1"/>
</dbReference>
<evidence type="ECO:0000313" key="2">
    <source>
        <dbReference type="Proteomes" id="UP000199236"/>
    </source>
</evidence>
<proteinExistence type="predicted"/>
<organism evidence="1 2">
    <name type="scientific">Cohaesibacter marisflavi</name>
    <dbReference type="NCBI Taxonomy" id="655353"/>
    <lineage>
        <taxon>Bacteria</taxon>
        <taxon>Pseudomonadati</taxon>
        <taxon>Pseudomonadota</taxon>
        <taxon>Alphaproteobacteria</taxon>
        <taxon>Hyphomicrobiales</taxon>
        <taxon>Cohaesibacteraceae</taxon>
    </lineage>
</organism>
<dbReference type="EMBL" id="FOVR01000005">
    <property type="protein sequence ID" value="SFO40031.1"/>
    <property type="molecule type" value="Genomic_DNA"/>
</dbReference>
<sequence>MKKDRITYPDGILDLLKVPELRRLIRQDMGSSPLLANELEFLLSPPIPSEVYVKYLSPDAENPVKVADQIRQAASQMMRGTSSADLDKWSKIVALMRKDIIKRFDSKIVPAFYQRDIFRKWHEQTAIAKAKANMGDPKKVAKKLDLDEHYDANILEKYMIAQALGRTDEAAKIEKKLREGHATDLRHIEHQVRKRKEKEATGKTEAERTGVDLTPAKLLNCGFRNVSEKKLREAIMKFSTAVLTAKKADQKAFFKKIQALEPESGIARNMTIENLVKTMRKKGVINEGVYKYDVYKP</sequence>
<dbReference type="STRING" id="655353.SAMN04488056_105203"/>
<reference evidence="1 2" key="1">
    <citation type="submission" date="2016-10" db="EMBL/GenBank/DDBJ databases">
        <authorList>
            <person name="de Groot N.N."/>
        </authorList>
    </citation>
    <scope>NUCLEOTIDE SEQUENCE [LARGE SCALE GENOMIC DNA]</scope>
    <source>
        <strain evidence="1 2">CGMCC 1.9157</strain>
    </source>
</reference>
<accession>A0A1I5GWT1</accession>
<keyword evidence="2" id="KW-1185">Reference proteome</keyword>
<dbReference type="Proteomes" id="UP000199236">
    <property type="component" value="Unassembled WGS sequence"/>
</dbReference>
<name>A0A1I5GWT1_9HYPH</name>
<dbReference type="AlphaFoldDB" id="A0A1I5GWT1"/>
<protein>
    <submittedName>
        <fullName evidence="1">Uncharacterized protein</fullName>
    </submittedName>
</protein>
<evidence type="ECO:0000313" key="1">
    <source>
        <dbReference type="EMBL" id="SFO40031.1"/>
    </source>
</evidence>